<comment type="caution">
    <text evidence="1">The sequence shown here is derived from an EMBL/GenBank/DDBJ whole genome shotgun (WGS) entry which is preliminary data.</text>
</comment>
<feature type="non-terminal residue" evidence="1">
    <location>
        <position position="1"/>
    </location>
</feature>
<dbReference type="EMBL" id="CAJOBD010022201">
    <property type="protein sequence ID" value="CAF4249967.1"/>
    <property type="molecule type" value="Genomic_DNA"/>
</dbReference>
<organism evidence="1 2">
    <name type="scientific">Rotaria sordida</name>
    <dbReference type="NCBI Taxonomy" id="392033"/>
    <lineage>
        <taxon>Eukaryota</taxon>
        <taxon>Metazoa</taxon>
        <taxon>Spiralia</taxon>
        <taxon>Gnathifera</taxon>
        <taxon>Rotifera</taxon>
        <taxon>Eurotatoria</taxon>
        <taxon>Bdelloidea</taxon>
        <taxon>Philodinida</taxon>
        <taxon>Philodinidae</taxon>
        <taxon>Rotaria</taxon>
    </lineage>
</organism>
<accession>A0A820ER82</accession>
<name>A0A820ER82_9BILA</name>
<sequence length="90" mass="10268">IVDENQQEVCEDEDELAQPTIDSSYAITTITAKNLIDKTHPDPYFLATLPSQTSIIQDAPNEIQQMKEKAETLKTSFQNKTIDDQHYQQL</sequence>
<gene>
    <name evidence="1" type="ORF">JBS370_LOCUS38675</name>
</gene>
<reference evidence="1" key="1">
    <citation type="submission" date="2021-02" db="EMBL/GenBank/DDBJ databases">
        <authorList>
            <person name="Nowell W R."/>
        </authorList>
    </citation>
    <scope>NUCLEOTIDE SEQUENCE</scope>
</reference>
<protein>
    <submittedName>
        <fullName evidence="1">Uncharacterized protein</fullName>
    </submittedName>
</protein>
<dbReference type="Proteomes" id="UP000663836">
    <property type="component" value="Unassembled WGS sequence"/>
</dbReference>
<dbReference type="AlphaFoldDB" id="A0A820ER82"/>
<evidence type="ECO:0000313" key="2">
    <source>
        <dbReference type="Proteomes" id="UP000663836"/>
    </source>
</evidence>
<evidence type="ECO:0000313" key="1">
    <source>
        <dbReference type="EMBL" id="CAF4249967.1"/>
    </source>
</evidence>
<proteinExistence type="predicted"/>